<dbReference type="InterPro" id="IPR000037">
    <property type="entry name" value="SsrA-bd_prot"/>
</dbReference>
<dbReference type="GO" id="GO:0003723">
    <property type="term" value="F:RNA binding"/>
    <property type="evidence" value="ECO:0007669"/>
    <property type="project" value="UniProtKB-KW"/>
</dbReference>
<protein>
    <submittedName>
        <fullName evidence="4">TmRNA-binding protein SmpB</fullName>
    </submittedName>
</protein>
<dbReference type="GO" id="GO:0070930">
    <property type="term" value="P:trans-translation-dependent protein tagging"/>
    <property type="evidence" value="ECO:0007669"/>
    <property type="project" value="TreeGrafter"/>
</dbReference>
<dbReference type="NCBIfam" id="NF003843">
    <property type="entry name" value="PRK05422.1"/>
    <property type="match status" value="1"/>
</dbReference>
<dbReference type="EMBL" id="FPHX01000038">
    <property type="protein sequence ID" value="SFV84021.1"/>
    <property type="molecule type" value="Genomic_DNA"/>
</dbReference>
<dbReference type="AlphaFoldDB" id="A0A1W1DKK9"/>
<dbReference type="PANTHER" id="PTHR30308">
    <property type="entry name" value="TMRNA-BINDING COMPONENT OF TRANS-TRANSLATION TAGGING COMPLEX"/>
    <property type="match status" value="1"/>
</dbReference>
<dbReference type="CDD" id="cd09294">
    <property type="entry name" value="SmpB"/>
    <property type="match status" value="1"/>
</dbReference>
<dbReference type="GO" id="GO:0005829">
    <property type="term" value="C:cytosol"/>
    <property type="evidence" value="ECO:0007669"/>
    <property type="project" value="TreeGrafter"/>
</dbReference>
<accession>A0A1W1DKK9</accession>
<evidence type="ECO:0000313" key="5">
    <source>
        <dbReference type="EMBL" id="SFV84021.1"/>
    </source>
</evidence>
<dbReference type="InterPro" id="IPR023620">
    <property type="entry name" value="SmpB"/>
</dbReference>
<feature type="compositionally biased region" description="Basic and acidic residues" evidence="3">
    <location>
        <begin position="133"/>
        <end position="163"/>
    </location>
</feature>
<name>A0A1W1DKK9_9ZZZZ</name>
<evidence type="ECO:0000256" key="2">
    <source>
        <dbReference type="ARBA" id="ARBA00022884"/>
    </source>
</evidence>
<dbReference type="EMBL" id="FPHV01000087">
    <property type="protein sequence ID" value="SFV81756.1"/>
    <property type="molecule type" value="Genomic_DNA"/>
</dbReference>
<dbReference type="InterPro" id="IPR020081">
    <property type="entry name" value="SsrA-bd_prot_CS"/>
</dbReference>
<dbReference type="PANTHER" id="PTHR30308:SF2">
    <property type="entry name" value="SSRA-BINDING PROTEIN"/>
    <property type="match status" value="1"/>
</dbReference>
<dbReference type="NCBIfam" id="TIGR00086">
    <property type="entry name" value="smpB"/>
    <property type="match status" value="1"/>
</dbReference>
<keyword evidence="2" id="KW-0694">RNA-binding</keyword>
<dbReference type="Pfam" id="PF01668">
    <property type="entry name" value="SmpB"/>
    <property type="match status" value="1"/>
</dbReference>
<proteinExistence type="inferred from homology"/>
<dbReference type="SUPFAM" id="SSF74982">
    <property type="entry name" value="Small protein B (SmpB)"/>
    <property type="match status" value="1"/>
</dbReference>
<evidence type="ECO:0000313" key="4">
    <source>
        <dbReference type="EMBL" id="SFV81756.1"/>
    </source>
</evidence>
<dbReference type="HAMAP" id="MF_00023">
    <property type="entry name" value="SmpB"/>
    <property type="match status" value="1"/>
</dbReference>
<sequence>MGKKSKKSKSSSNTIVVNKKARHDYFIEQSLEAGLSLEGWEVKSLRDNKVQIKEGYVILKNNELFLFGAHISPMANASTHVNPDPTRTRKLLLNRLEINRIKDKINQKGATVVPLKLYWARGRVKLEIGVAKGKKDHDKRQDIKEKDWQRDKQRAMKDHNKQD</sequence>
<feature type="region of interest" description="Disordered" evidence="3">
    <location>
        <begin position="130"/>
        <end position="163"/>
    </location>
</feature>
<dbReference type="PROSITE" id="PS01317">
    <property type="entry name" value="SSRP"/>
    <property type="match status" value="1"/>
</dbReference>
<evidence type="ECO:0000256" key="1">
    <source>
        <dbReference type="ARBA" id="ARBA00022490"/>
    </source>
</evidence>
<organism evidence="4">
    <name type="scientific">hydrothermal vent metagenome</name>
    <dbReference type="NCBI Taxonomy" id="652676"/>
    <lineage>
        <taxon>unclassified sequences</taxon>
        <taxon>metagenomes</taxon>
        <taxon>ecological metagenomes</taxon>
    </lineage>
</organism>
<keyword evidence="1" id="KW-0963">Cytoplasm</keyword>
<reference evidence="4" key="1">
    <citation type="submission" date="2016-10" db="EMBL/GenBank/DDBJ databases">
        <authorList>
            <person name="de Groot N.N."/>
        </authorList>
    </citation>
    <scope>NUCLEOTIDE SEQUENCE</scope>
</reference>
<evidence type="ECO:0000256" key="3">
    <source>
        <dbReference type="SAM" id="MobiDB-lite"/>
    </source>
</evidence>
<gene>
    <name evidence="4" type="ORF">MNB_SUP05-6-13</name>
    <name evidence="5" type="ORF">MNB_SUP05-9-823</name>
</gene>
<dbReference type="Gene3D" id="2.40.280.10">
    <property type="match status" value="1"/>
</dbReference>